<comment type="caution">
    <text evidence="1">The sequence shown here is derived from an EMBL/GenBank/DDBJ whole genome shotgun (WGS) entry which is preliminary data.</text>
</comment>
<dbReference type="RefSeq" id="WP_139630767.1">
    <property type="nucleotide sequence ID" value="NZ_VDLX02000004.1"/>
</dbReference>
<dbReference type="Proteomes" id="UP000312512">
    <property type="component" value="Unassembled WGS sequence"/>
</dbReference>
<accession>A0A5C4WQH5</accession>
<dbReference type="OrthoDB" id="3822725at2"/>
<name>A0A5C4WQH5_9ACTN</name>
<sequence>MTDTTTALSSGALSSRRAGGRSFATLVRAEARKLFDTRTGMILTAILVVFGPGSVVARGFVAGPHFFTLAGTAGIVLGILLPVLAILTVTGEWSHRTALTTFVLEPRRGRVLAAKFLPPLAVAVLAGALALLLALPVTAAVAAVRGVPADWDVAPGTVLGWVAVLVICTAQGQALGMLLLNAPAAIVIYLASPMAWSAVRGLGGAGEELAGWLDLNTTTNLLTGGGMTGGGAARLAVSVLVWIAVPVTVGALRVCRKDIN</sequence>
<dbReference type="EMBL" id="VDLX02000004">
    <property type="protein sequence ID" value="KAB8195328.1"/>
    <property type="molecule type" value="Genomic_DNA"/>
</dbReference>
<protein>
    <submittedName>
        <fullName evidence="1">ABC transporter permease subunit</fullName>
    </submittedName>
</protein>
<dbReference type="AlphaFoldDB" id="A0A5C4WQH5"/>
<gene>
    <name evidence="1" type="ORF">FH608_013300</name>
</gene>
<keyword evidence="2" id="KW-1185">Reference proteome</keyword>
<reference evidence="1 2" key="1">
    <citation type="submission" date="2019-10" db="EMBL/GenBank/DDBJ databases">
        <title>Nonomuraea sp. nov., isolated from Phyllanthus amarus.</title>
        <authorList>
            <person name="Klykleung N."/>
            <person name="Tanasupawat S."/>
        </authorList>
    </citation>
    <scope>NUCLEOTIDE SEQUENCE [LARGE SCALE GENOMIC DNA]</scope>
    <source>
        <strain evidence="1 2">PA1-10</strain>
    </source>
</reference>
<proteinExistence type="predicted"/>
<evidence type="ECO:0000313" key="2">
    <source>
        <dbReference type="Proteomes" id="UP000312512"/>
    </source>
</evidence>
<organism evidence="1 2">
    <name type="scientific">Nonomuraea phyllanthi</name>
    <dbReference type="NCBI Taxonomy" id="2219224"/>
    <lineage>
        <taxon>Bacteria</taxon>
        <taxon>Bacillati</taxon>
        <taxon>Actinomycetota</taxon>
        <taxon>Actinomycetes</taxon>
        <taxon>Streptosporangiales</taxon>
        <taxon>Streptosporangiaceae</taxon>
        <taxon>Nonomuraea</taxon>
    </lineage>
</organism>
<evidence type="ECO:0000313" key="1">
    <source>
        <dbReference type="EMBL" id="KAB8195328.1"/>
    </source>
</evidence>